<dbReference type="PANTHER" id="PTHR36091">
    <property type="entry name" value="ALTERED INHERITANCE OF MITOCHONDRIA PROTEIN 9, MITOCHONDRIAL"/>
    <property type="match status" value="1"/>
</dbReference>
<dbReference type="GO" id="GO:0005739">
    <property type="term" value="C:mitochondrion"/>
    <property type="evidence" value="ECO:0007669"/>
    <property type="project" value="TreeGrafter"/>
</dbReference>
<name>A0AAN7YF13_9EURO</name>
<proteinExistence type="predicted"/>
<protein>
    <submittedName>
        <fullName evidence="1">Uncharacterized protein</fullName>
    </submittedName>
</protein>
<reference evidence="1 2" key="1">
    <citation type="submission" date="2023-08" db="EMBL/GenBank/DDBJ databases">
        <title>Black Yeasts Isolated from many extreme environments.</title>
        <authorList>
            <person name="Coleine C."/>
            <person name="Stajich J.E."/>
            <person name="Selbmann L."/>
        </authorList>
    </citation>
    <scope>NUCLEOTIDE SEQUENCE [LARGE SCALE GENOMIC DNA]</scope>
    <source>
        <strain evidence="1 2">CCFEE 5910</strain>
    </source>
</reference>
<keyword evidence="2" id="KW-1185">Reference proteome</keyword>
<evidence type="ECO:0000313" key="1">
    <source>
        <dbReference type="EMBL" id="KAK5083168.1"/>
    </source>
</evidence>
<accession>A0AAN7YF13</accession>
<dbReference type="Proteomes" id="UP001309876">
    <property type="component" value="Unassembled WGS sequence"/>
</dbReference>
<comment type="caution">
    <text evidence="1">The sequence shown here is derived from an EMBL/GenBank/DDBJ whole genome shotgun (WGS) entry which is preliminary data.</text>
</comment>
<gene>
    <name evidence="1" type="ORF">LTR05_007052</name>
</gene>
<dbReference type="EMBL" id="JAVRRJ010000007">
    <property type="protein sequence ID" value="KAK5083168.1"/>
    <property type="molecule type" value="Genomic_DNA"/>
</dbReference>
<dbReference type="InterPro" id="IPR051035">
    <property type="entry name" value="Mito_inheritance_9"/>
</dbReference>
<sequence>MEFGLRRGSSLSPVTPMFRTAHTRRSNSTSKLPSIRYPTLSVLSGHESIPTYREWKFKALATLDLFDSLNPNLHPEQAFKLKLNYLASHTTRTAFALLYRGGEASLQPRLRVDSVEGVFKILDGHFKPGFNWKEWILWTIAMLILWYSWTRGVPALVGVLASLLWGVFMDKVESQSAPVIPELPDPFNYTSGRWLHRDKEQLEARRLRFDFAGLCAKVVSLCDGAERVLSYEKKEGGFNRVFIFHLDNGQQMVARLPFKVTIARDLVVQSEVAAMRYGSII</sequence>
<evidence type="ECO:0000313" key="2">
    <source>
        <dbReference type="Proteomes" id="UP001309876"/>
    </source>
</evidence>
<organism evidence="1 2">
    <name type="scientific">Lithohypha guttulata</name>
    <dbReference type="NCBI Taxonomy" id="1690604"/>
    <lineage>
        <taxon>Eukaryota</taxon>
        <taxon>Fungi</taxon>
        <taxon>Dikarya</taxon>
        <taxon>Ascomycota</taxon>
        <taxon>Pezizomycotina</taxon>
        <taxon>Eurotiomycetes</taxon>
        <taxon>Chaetothyriomycetidae</taxon>
        <taxon>Chaetothyriales</taxon>
        <taxon>Trichomeriaceae</taxon>
        <taxon>Lithohypha</taxon>
    </lineage>
</organism>
<dbReference type="AlphaFoldDB" id="A0AAN7YF13"/>
<dbReference type="PANTHER" id="PTHR36091:SF1">
    <property type="entry name" value="ALTERED INHERITANCE OF MITOCHONDRIA PROTEIN 9, MITOCHONDRIAL"/>
    <property type="match status" value="1"/>
</dbReference>